<dbReference type="Gene3D" id="3.90.1580.10">
    <property type="entry name" value="paralog of FGE (formylglycine-generating enzyme)"/>
    <property type="match status" value="1"/>
</dbReference>
<sequence>MPWYNRNRERSAQLFGLIADEAYYSRPIALRNPIVFYQGHIPAFSFNTLVKQGLGRPSIDARLELLFARGIDPHEDSSNVRARGNEADLWPSRDEVQGFCDEADRQVRAALAEHDQIPLDARPLDYVEAAHCILEHEATHLETLMYMWHQLPLEQKRRPAGYRPLSGGQPPAQSWIEVPPGQAALGVEPGTEPFAWDNEMPAWAEQVPAFRIQQHNVSNADYLEFVEAGGYADARWWRAADWAWINAEGISHPLFWQRDGEQWLWRGMFDRIALPAAWPVWVSQAEASAYCRWRGLSLPSEAQYQRAAYGAPDGQPRRYPWGNAAPDASRGVFDFHAWDPQPIGSHPAGRSAWGVDDLVGNGWEWTATAFAPFPGFEVRACYPEYSAEFFDGEHFVMKGAAPVTVSELLRPSLRNWFRARYPYMYASFRCVAGAGQ</sequence>
<evidence type="ECO:0000256" key="1">
    <source>
        <dbReference type="ARBA" id="ARBA00023002"/>
    </source>
</evidence>
<dbReference type="PANTHER" id="PTHR43397:SF1">
    <property type="entry name" value="ERGOTHIONEINE BIOSYNTHESIS PROTEIN 1"/>
    <property type="match status" value="1"/>
</dbReference>
<dbReference type="InterPro" id="IPR042095">
    <property type="entry name" value="SUMF_sf"/>
</dbReference>
<proteinExistence type="predicted"/>
<comment type="pathway">
    <text evidence="3">Amino-acid biosynthesis; ergothioneine biosynthesis.</text>
</comment>
<dbReference type="EMBL" id="AWSQ01000001">
    <property type="protein sequence ID" value="KFX71682.1"/>
    <property type="molecule type" value="Genomic_DNA"/>
</dbReference>
<accession>A0A0A1YP24</accession>
<evidence type="ECO:0000256" key="2">
    <source>
        <dbReference type="ARBA" id="ARBA00023004"/>
    </source>
</evidence>
<dbReference type="AlphaFoldDB" id="A0A0A1YP24"/>
<reference evidence="6 7" key="1">
    <citation type="journal article" date="2014" name="Genome Announc.">
        <title>Draft Genome Sequence of Petroleum Oil-Degrading Marine Bacterium Pseudomonas taeanensis Strain MS-3, Isolated from a Crude Oil-Contaminated Seashore.</title>
        <authorList>
            <person name="Lee S.Y."/>
            <person name="Kim S.H."/>
            <person name="Lee D.G."/>
            <person name="Shin S."/>
            <person name="Yun S.H."/>
            <person name="Choi C.W."/>
            <person name="Chung Y.H."/>
            <person name="Choi J.S."/>
            <person name="Kahng H.Y."/>
            <person name="Kim S.I."/>
        </authorList>
    </citation>
    <scope>NUCLEOTIDE SEQUENCE [LARGE SCALE GENOMIC DNA]</scope>
    <source>
        <strain evidence="6 7">MS-3</strain>
    </source>
</reference>
<comment type="caution">
    <text evidence="6">The sequence shown here is derived from an EMBL/GenBank/DDBJ whole genome shotgun (WGS) entry which is preliminary data.</text>
</comment>
<dbReference type="InterPro" id="IPR016187">
    <property type="entry name" value="CTDL_fold"/>
</dbReference>
<evidence type="ECO:0000259" key="5">
    <source>
        <dbReference type="Pfam" id="PF12867"/>
    </source>
</evidence>
<organism evidence="6 7">
    <name type="scientific">Pseudomonas taeanensis MS-3</name>
    <dbReference type="NCBI Taxonomy" id="1395571"/>
    <lineage>
        <taxon>Bacteria</taxon>
        <taxon>Pseudomonadati</taxon>
        <taxon>Pseudomonadota</taxon>
        <taxon>Gammaproteobacteria</taxon>
        <taxon>Pseudomonadales</taxon>
        <taxon>Pseudomonadaceae</taxon>
        <taxon>Pseudomonas</taxon>
    </lineage>
</organism>
<dbReference type="PANTHER" id="PTHR43397">
    <property type="entry name" value="ERGOTHIONEINE BIOSYNTHESIS PROTEIN 1"/>
    <property type="match status" value="1"/>
</dbReference>
<name>A0A0A1YP24_9PSED</name>
<dbReference type="STRING" id="1395571.TMS3_0107090"/>
<evidence type="ECO:0000256" key="3">
    <source>
        <dbReference type="ARBA" id="ARBA00037882"/>
    </source>
</evidence>
<dbReference type="eggNOG" id="COG1262">
    <property type="taxonomic scope" value="Bacteria"/>
</dbReference>
<feature type="domain" description="DinB-like" evidence="5">
    <location>
        <begin position="5"/>
        <end position="144"/>
    </location>
</feature>
<keyword evidence="1" id="KW-0560">Oxidoreductase</keyword>
<evidence type="ECO:0008006" key="8">
    <source>
        <dbReference type="Google" id="ProtNLM"/>
    </source>
</evidence>
<dbReference type="Pfam" id="PF03781">
    <property type="entry name" value="FGE-sulfatase"/>
    <property type="match status" value="1"/>
</dbReference>
<keyword evidence="2" id="KW-0408">Iron</keyword>
<dbReference type="Proteomes" id="UP000030063">
    <property type="component" value="Unassembled WGS sequence"/>
</dbReference>
<evidence type="ECO:0000313" key="6">
    <source>
        <dbReference type="EMBL" id="KFX71682.1"/>
    </source>
</evidence>
<dbReference type="InterPro" id="IPR005532">
    <property type="entry name" value="SUMF_dom"/>
</dbReference>
<evidence type="ECO:0000313" key="7">
    <source>
        <dbReference type="Proteomes" id="UP000030063"/>
    </source>
</evidence>
<dbReference type="InterPro" id="IPR024775">
    <property type="entry name" value="DinB-like"/>
</dbReference>
<dbReference type="Pfam" id="PF12867">
    <property type="entry name" value="DinB_2"/>
    <property type="match status" value="1"/>
</dbReference>
<dbReference type="SUPFAM" id="SSF56436">
    <property type="entry name" value="C-type lectin-like"/>
    <property type="match status" value="1"/>
</dbReference>
<dbReference type="InterPro" id="IPR051128">
    <property type="entry name" value="EgtD_Methyltrsf_superfamily"/>
</dbReference>
<keyword evidence="7" id="KW-1185">Reference proteome</keyword>
<gene>
    <name evidence="6" type="ORF">TMS3_0107090</name>
</gene>
<feature type="domain" description="Sulfatase-modifying factor enzyme-like" evidence="4">
    <location>
        <begin position="172"/>
        <end position="431"/>
    </location>
</feature>
<evidence type="ECO:0000259" key="4">
    <source>
        <dbReference type="Pfam" id="PF03781"/>
    </source>
</evidence>
<protein>
    <recommendedName>
        <fullName evidence="8">Ergothioneine biosynthesis protein EgtB</fullName>
    </recommendedName>
</protein>